<dbReference type="InterPro" id="IPR010268">
    <property type="entry name" value="PaREP1"/>
</dbReference>
<accession>A0AAT9GV02</accession>
<dbReference type="RefSeq" id="WP_369610239.1">
    <property type="nucleotide sequence ID" value="NZ_AP031322.1"/>
</dbReference>
<evidence type="ECO:0000313" key="1">
    <source>
        <dbReference type="EMBL" id="BFH74763.1"/>
    </source>
</evidence>
<dbReference type="PANTHER" id="PTHR34237:SF4">
    <property type="entry name" value="PAREP1 FAMILY PROTEIN"/>
    <property type="match status" value="1"/>
</dbReference>
<reference evidence="1" key="1">
    <citation type="submission" date="2024-03" db="EMBL/GenBank/DDBJ databases">
        <title>Complete genome sequence of Sulfurisphaera javensis strain KD-1.</title>
        <authorList>
            <person name="Sakai H."/>
            <person name="Nur N."/>
            <person name="Suwanto A."/>
            <person name="Kurosawa N."/>
        </authorList>
    </citation>
    <scope>NUCLEOTIDE SEQUENCE</scope>
    <source>
        <strain evidence="1">KD-1</strain>
    </source>
</reference>
<dbReference type="Gene3D" id="1.20.120.330">
    <property type="entry name" value="Nucleotidyltransferases domain 2"/>
    <property type="match status" value="1"/>
</dbReference>
<dbReference type="EMBL" id="AP031322">
    <property type="protein sequence ID" value="BFH74763.1"/>
    <property type="molecule type" value="Genomic_DNA"/>
</dbReference>
<dbReference type="PANTHER" id="PTHR34237">
    <property type="entry name" value="PAREP8-RELATED"/>
    <property type="match status" value="1"/>
</dbReference>
<protein>
    <submittedName>
        <fullName evidence="1">PaREP1 family protein</fullName>
    </submittedName>
</protein>
<name>A0AAT9GV02_9CREN</name>
<proteinExistence type="predicted"/>
<organism evidence="1">
    <name type="scientific">Sulfurisphaera javensis</name>
    <dbReference type="NCBI Taxonomy" id="2049879"/>
    <lineage>
        <taxon>Archaea</taxon>
        <taxon>Thermoproteota</taxon>
        <taxon>Thermoprotei</taxon>
        <taxon>Sulfolobales</taxon>
        <taxon>Sulfolobaceae</taxon>
        <taxon>Sulfurisphaera</taxon>
    </lineage>
</organism>
<sequence length="161" mass="18694">MEEVIKKAEEKGIDVIDVLLRELQKEDPEESLKLRIHLADKFLSEAKSYLEKNDIVQASEKGYNAGEEIVKALSEKYKTREYEQYTKEGRWYTYSLFSSAISLSKVLGDWVLDGWRNAYDLHVWGFHEGKLDVEKVKYLLGKVEEFVNKVKSVLKVEGLSK</sequence>
<dbReference type="AlphaFoldDB" id="A0AAT9GV02"/>
<dbReference type="KEGG" id="sjv:SJAV_27070"/>
<dbReference type="Pfam" id="PF05942">
    <property type="entry name" value="PaREP1"/>
    <property type="match status" value="1"/>
</dbReference>
<dbReference type="GeneID" id="92355658"/>
<gene>
    <name evidence="1" type="ORF">SJAV_27070</name>
</gene>